<dbReference type="PRINTS" id="PR00950">
    <property type="entry name" value="TYPE3IMSPROT"/>
</dbReference>
<evidence type="ECO:0000256" key="2">
    <source>
        <dbReference type="SAM" id="Phobius"/>
    </source>
</evidence>
<dbReference type="InterPro" id="IPR029025">
    <property type="entry name" value="T3SS_substrate_exporter_C"/>
</dbReference>
<dbReference type="InterPro" id="IPR006135">
    <property type="entry name" value="T3SS_substrate_exporter"/>
</dbReference>
<comment type="similarity">
    <text evidence="1">Belongs to the type III secretion exporter family.</text>
</comment>
<dbReference type="EMBL" id="BTFW01000001">
    <property type="protein sequence ID" value="GMM61744.1"/>
    <property type="molecule type" value="Genomic_DNA"/>
</dbReference>
<keyword evidence="3" id="KW-0282">Flagellum</keyword>
<comment type="caution">
    <text evidence="3">The sequence shown here is derived from an EMBL/GenBank/DDBJ whole genome shotgun (WGS) entry which is preliminary data.</text>
</comment>
<dbReference type="PANTHER" id="PTHR30531">
    <property type="entry name" value="FLAGELLAR BIOSYNTHETIC PROTEIN FLHB"/>
    <property type="match status" value="1"/>
</dbReference>
<keyword evidence="3" id="KW-0969">Cilium</keyword>
<dbReference type="SUPFAM" id="SSF160544">
    <property type="entry name" value="EscU C-terminal domain-like"/>
    <property type="match status" value="1"/>
</dbReference>
<dbReference type="Gene3D" id="3.40.1690.10">
    <property type="entry name" value="secretion proteins EscU"/>
    <property type="match status" value="1"/>
</dbReference>
<keyword evidence="4" id="KW-1185">Reference proteome</keyword>
<feature type="transmembrane region" description="Helical" evidence="2">
    <location>
        <begin position="55"/>
        <end position="79"/>
    </location>
</feature>
<accession>A0ABQ6PAV2</accession>
<evidence type="ECO:0000313" key="3">
    <source>
        <dbReference type="EMBL" id="GMM61744.1"/>
    </source>
</evidence>
<dbReference type="Proteomes" id="UP001187221">
    <property type="component" value="Unassembled WGS sequence"/>
</dbReference>
<keyword evidence="2" id="KW-0472">Membrane</keyword>
<feature type="transmembrane region" description="Helical" evidence="2">
    <location>
        <begin position="163"/>
        <end position="189"/>
    </location>
</feature>
<gene>
    <name evidence="3" type="primary">flhB</name>
    <name evidence="3" type="ORF">NUTIK01_25210</name>
</gene>
<name>A0ABQ6PAV2_9SPHN</name>
<proteinExistence type="inferred from homology"/>
<protein>
    <submittedName>
        <fullName evidence="3">Flagellar biosynthesis protein FlhB</fullName>
    </submittedName>
</protein>
<reference evidence="3 4" key="1">
    <citation type="submission" date="2023-06" db="EMBL/GenBank/DDBJ databases">
        <title>Draft genome sequence of Novosphingobium sp. strain IK01.</title>
        <authorList>
            <person name="Hatamoto M."/>
            <person name="Ikarashi T."/>
            <person name="Yamaguchi T."/>
        </authorList>
    </citation>
    <scope>NUCLEOTIDE SEQUENCE [LARGE SCALE GENOMIC DNA]</scope>
    <source>
        <strain evidence="3 4">IK01</strain>
    </source>
</reference>
<keyword evidence="2" id="KW-1133">Transmembrane helix</keyword>
<keyword evidence="3" id="KW-0966">Cell projection</keyword>
<feature type="transmembrane region" description="Helical" evidence="2">
    <location>
        <begin position="7"/>
        <end position="35"/>
    </location>
</feature>
<evidence type="ECO:0000313" key="4">
    <source>
        <dbReference type="Proteomes" id="UP001187221"/>
    </source>
</evidence>
<evidence type="ECO:0000256" key="1">
    <source>
        <dbReference type="ARBA" id="ARBA00010690"/>
    </source>
</evidence>
<dbReference type="Pfam" id="PF01312">
    <property type="entry name" value="Bac_export_2"/>
    <property type="match status" value="1"/>
</dbReference>
<dbReference type="PANTHER" id="PTHR30531:SF12">
    <property type="entry name" value="FLAGELLAR BIOSYNTHETIC PROTEIN FLHB"/>
    <property type="match status" value="1"/>
</dbReference>
<keyword evidence="2" id="KW-0812">Transmembrane</keyword>
<organism evidence="3 4">
    <name type="scientific">Novosphingobium pituita</name>
    <dbReference type="NCBI Taxonomy" id="3056842"/>
    <lineage>
        <taxon>Bacteria</taxon>
        <taxon>Pseudomonadati</taxon>
        <taxon>Pseudomonadota</taxon>
        <taxon>Alphaproteobacteria</taxon>
        <taxon>Sphingomonadales</taxon>
        <taxon>Sphingomonadaceae</taxon>
        <taxon>Novosphingobium</taxon>
    </lineage>
</organism>
<sequence length="412" mass="44769">MLRSRELGTAVGVFTAIGWLWLAGPLVLAELGTIARAGFSWDRDTIDHFDPAQRVGAALMGVLPPVLLLGVALMGVALASQLGFSSGRWNAGNLMPKGSRLDPARGLARMFGAQGLIELGKGLAKVALLGTLGYFWMRGRVGQVVGLGGGQITQGALAGQLAYAWGAMLSLLVVLATGLVLIALIDFPIQWIRRFLRLRMSLQDIRDETKESEGSPERKAAIRGRQRQIAMAGVNKAMREAQFVITNPTHFAVAMTYDPAIAPAPVVLAKGRGEKALAMRELAAELDLPTLEYPALARSVYYTTRERQMIREELYAPIAAVLAFVLSLKRGETPGAPMVDVPVEYPSWSRANRLPIASFTQQRVCQNDDAPHDGGDSHLLCFPCIYELLIFVTEIMIEANGNQRRHVNCPSK</sequence>